<evidence type="ECO:0000313" key="3">
    <source>
        <dbReference type="Proteomes" id="UP001054889"/>
    </source>
</evidence>
<protein>
    <submittedName>
        <fullName evidence="2">Uncharacterized protein</fullName>
    </submittedName>
</protein>
<evidence type="ECO:0000256" key="1">
    <source>
        <dbReference type="SAM" id="MobiDB-lite"/>
    </source>
</evidence>
<accession>A0AAV5CCF7</accession>
<reference evidence="2" key="1">
    <citation type="journal article" date="2018" name="DNA Res.">
        <title>Multiple hybrid de novo genome assembly of finger millet, an orphan allotetraploid crop.</title>
        <authorList>
            <person name="Hatakeyama M."/>
            <person name="Aluri S."/>
            <person name="Balachadran M.T."/>
            <person name="Sivarajan S.R."/>
            <person name="Patrignani A."/>
            <person name="Gruter S."/>
            <person name="Poveda L."/>
            <person name="Shimizu-Inatsugi R."/>
            <person name="Baeten J."/>
            <person name="Francoijs K.J."/>
            <person name="Nataraja K.N."/>
            <person name="Reddy Y.A.N."/>
            <person name="Phadnis S."/>
            <person name="Ravikumar R.L."/>
            <person name="Schlapbach R."/>
            <person name="Sreeman S.M."/>
            <person name="Shimizu K.K."/>
        </authorList>
    </citation>
    <scope>NUCLEOTIDE SEQUENCE</scope>
</reference>
<dbReference type="EMBL" id="BQKI01000006">
    <property type="protein sequence ID" value="GJM95780.1"/>
    <property type="molecule type" value="Genomic_DNA"/>
</dbReference>
<proteinExistence type="predicted"/>
<keyword evidence="3" id="KW-1185">Reference proteome</keyword>
<dbReference type="AlphaFoldDB" id="A0AAV5CCF7"/>
<comment type="caution">
    <text evidence="2">The sequence shown here is derived from an EMBL/GenBank/DDBJ whole genome shotgun (WGS) entry which is preliminary data.</text>
</comment>
<sequence>MAVATRDPLRVALTVAPPERRQSSPEASPPGPSCTGDWLRVHVSVEQTEAHTWNRFMRGEAHWKVVDGEGRRKEKVRRHRVIGTGQQIVRHLILQLHGGDVKTIIELVDTKGNREVELVDAEVRKSTGVDRSWGKQQMRANC</sequence>
<dbReference type="Proteomes" id="UP001054889">
    <property type="component" value="Unassembled WGS sequence"/>
</dbReference>
<feature type="region of interest" description="Disordered" evidence="1">
    <location>
        <begin position="16"/>
        <end position="35"/>
    </location>
</feature>
<evidence type="ECO:0000313" key="2">
    <source>
        <dbReference type="EMBL" id="GJM95780.1"/>
    </source>
</evidence>
<organism evidence="2 3">
    <name type="scientific">Eleusine coracana subsp. coracana</name>
    <dbReference type="NCBI Taxonomy" id="191504"/>
    <lineage>
        <taxon>Eukaryota</taxon>
        <taxon>Viridiplantae</taxon>
        <taxon>Streptophyta</taxon>
        <taxon>Embryophyta</taxon>
        <taxon>Tracheophyta</taxon>
        <taxon>Spermatophyta</taxon>
        <taxon>Magnoliopsida</taxon>
        <taxon>Liliopsida</taxon>
        <taxon>Poales</taxon>
        <taxon>Poaceae</taxon>
        <taxon>PACMAD clade</taxon>
        <taxon>Chloridoideae</taxon>
        <taxon>Cynodonteae</taxon>
        <taxon>Eleusininae</taxon>
        <taxon>Eleusine</taxon>
    </lineage>
</organism>
<name>A0AAV5CCF7_ELECO</name>
<gene>
    <name evidence="2" type="primary">ga12558</name>
    <name evidence="2" type="ORF">PR202_ga12558</name>
</gene>
<reference evidence="2" key="2">
    <citation type="submission" date="2021-12" db="EMBL/GenBank/DDBJ databases">
        <title>Resequencing data analysis of finger millet.</title>
        <authorList>
            <person name="Hatakeyama M."/>
            <person name="Aluri S."/>
            <person name="Balachadran M.T."/>
            <person name="Sivarajan S.R."/>
            <person name="Poveda L."/>
            <person name="Shimizu-Inatsugi R."/>
            <person name="Schlapbach R."/>
            <person name="Sreeman S.M."/>
            <person name="Shimizu K.K."/>
        </authorList>
    </citation>
    <scope>NUCLEOTIDE SEQUENCE</scope>
</reference>